<evidence type="ECO:0000256" key="10">
    <source>
        <dbReference type="PIRSR" id="PIRSR605002-1"/>
    </source>
</evidence>
<reference evidence="13 14" key="1">
    <citation type="journal article" date="2016" name="Nat. Commun.">
        <title>Thousands of microbial genomes shed light on interconnected biogeochemical processes in an aquifer system.</title>
        <authorList>
            <person name="Anantharaman K."/>
            <person name="Brown C.T."/>
            <person name="Hug L.A."/>
            <person name="Sharon I."/>
            <person name="Castelle C.J."/>
            <person name="Probst A.J."/>
            <person name="Thomas B.C."/>
            <person name="Singh A."/>
            <person name="Wilkins M.J."/>
            <person name="Karaoz U."/>
            <person name="Brodie E.L."/>
            <person name="Williams K.H."/>
            <person name="Hubbard S.S."/>
            <person name="Banfield J.F."/>
        </authorList>
    </citation>
    <scope>NUCLEOTIDE SEQUENCE [LARGE SCALE GENOMIC DNA]</scope>
</reference>
<keyword evidence="7 12" id="KW-0479">Metal-binding</keyword>
<dbReference type="GO" id="GO:0046872">
    <property type="term" value="F:metal ion binding"/>
    <property type="evidence" value="ECO:0007669"/>
    <property type="project" value="UniProtKB-KW"/>
</dbReference>
<feature type="binding site" evidence="11">
    <location>
        <position position="187"/>
    </location>
    <ligand>
        <name>alpha-D-mannose 1-phosphate</name>
        <dbReference type="ChEBI" id="CHEBI:58409"/>
    </ligand>
</feature>
<comment type="subunit">
    <text evidence="4">Homodimer.</text>
</comment>
<gene>
    <name evidence="13" type="ORF">A2128_01775</name>
</gene>
<evidence type="ECO:0000256" key="2">
    <source>
        <dbReference type="ARBA" id="ARBA00004699"/>
    </source>
</evidence>
<dbReference type="InterPro" id="IPR043169">
    <property type="entry name" value="PMM_cap"/>
</dbReference>
<name>A0A1G2C823_9BACT</name>
<feature type="active site" description="Nucleophile" evidence="10">
    <location>
        <position position="9"/>
    </location>
</feature>
<dbReference type="Pfam" id="PF03332">
    <property type="entry name" value="PMM"/>
    <property type="match status" value="1"/>
</dbReference>
<dbReference type="PANTHER" id="PTHR10466">
    <property type="entry name" value="PHOSPHOMANNOMUTASE"/>
    <property type="match status" value="1"/>
</dbReference>
<feature type="binding site" evidence="11">
    <location>
        <position position="189"/>
    </location>
    <ligand>
        <name>alpha-D-mannose 1-phosphate</name>
        <dbReference type="ChEBI" id="CHEBI:58409"/>
    </ligand>
</feature>
<feature type="binding site" evidence="11">
    <location>
        <position position="128"/>
    </location>
    <ligand>
        <name>alpha-D-mannose 1-phosphate</name>
        <dbReference type="ChEBI" id="CHEBI:58409"/>
    </ligand>
</feature>
<feature type="binding site" evidence="12">
    <location>
        <position position="9"/>
    </location>
    <ligand>
        <name>Mg(2+)</name>
        <dbReference type="ChEBI" id="CHEBI:18420"/>
        <label>1</label>
    </ligand>
</feature>
<evidence type="ECO:0000256" key="9">
    <source>
        <dbReference type="ARBA" id="ARBA00023235"/>
    </source>
</evidence>
<feature type="active site" description="Proton donor/acceptor" evidence="10">
    <location>
        <position position="11"/>
    </location>
</feature>
<comment type="similarity">
    <text evidence="3">Belongs to the eukaryotic PMM family.</text>
</comment>
<dbReference type="GO" id="GO:0006487">
    <property type="term" value="P:protein N-linked glycosylation"/>
    <property type="evidence" value="ECO:0007669"/>
    <property type="project" value="TreeGrafter"/>
</dbReference>
<evidence type="ECO:0000256" key="1">
    <source>
        <dbReference type="ARBA" id="ARBA00004496"/>
    </source>
</evidence>
<comment type="cofactor">
    <cofactor evidence="12">
        <name>Mg(2+)</name>
        <dbReference type="ChEBI" id="CHEBI:18420"/>
    </cofactor>
</comment>
<proteinExistence type="inferred from homology"/>
<dbReference type="InterPro" id="IPR023214">
    <property type="entry name" value="HAD_sf"/>
</dbReference>
<feature type="binding site" evidence="12">
    <location>
        <position position="220"/>
    </location>
    <ligand>
        <name>Mg(2+)</name>
        <dbReference type="ChEBI" id="CHEBI:18420"/>
        <label>1</label>
    </ligand>
</feature>
<comment type="caution">
    <text evidence="13">The sequence shown here is derived from an EMBL/GenBank/DDBJ whole genome shotgun (WGS) entry which is preliminary data.</text>
</comment>
<dbReference type="SUPFAM" id="SSF56784">
    <property type="entry name" value="HAD-like"/>
    <property type="match status" value="1"/>
</dbReference>
<dbReference type="GO" id="GO:0004615">
    <property type="term" value="F:phosphomannomutase activity"/>
    <property type="evidence" value="ECO:0007669"/>
    <property type="project" value="UniProtKB-EC"/>
</dbReference>
<dbReference type="AlphaFoldDB" id="A0A1G2C823"/>
<evidence type="ECO:0000256" key="4">
    <source>
        <dbReference type="ARBA" id="ARBA00011738"/>
    </source>
</evidence>
<dbReference type="EMBL" id="MHKV01000013">
    <property type="protein sequence ID" value="OGY97366.1"/>
    <property type="molecule type" value="Genomic_DNA"/>
</dbReference>
<evidence type="ECO:0000256" key="7">
    <source>
        <dbReference type="ARBA" id="ARBA00022723"/>
    </source>
</evidence>
<evidence type="ECO:0000256" key="5">
    <source>
        <dbReference type="ARBA" id="ARBA00012730"/>
    </source>
</evidence>
<evidence type="ECO:0000256" key="6">
    <source>
        <dbReference type="ARBA" id="ARBA00022490"/>
    </source>
</evidence>
<dbReference type="UniPathway" id="UPA00126">
    <property type="reaction ID" value="UER00424"/>
</dbReference>
<dbReference type="GO" id="GO:0016791">
    <property type="term" value="F:phosphatase activity"/>
    <property type="evidence" value="ECO:0007669"/>
    <property type="project" value="UniProtKB-ARBA"/>
</dbReference>
<evidence type="ECO:0000256" key="11">
    <source>
        <dbReference type="PIRSR" id="PIRSR605002-2"/>
    </source>
</evidence>
<evidence type="ECO:0000313" key="13">
    <source>
        <dbReference type="EMBL" id="OGY97366.1"/>
    </source>
</evidence>
<comment type="pathway">
    <text evidence="2">Nucleotide-sugar biosynthesis; GDP-alpha-D-mannose biosynthesis; alpha-D-mannose 1-phosphate from D-fructose 6-phosphate: step 2/2.</text>
</comment>
<dbReference type="PANTHER" id="PTHR10466:SF0">
    <property type="entry name" value="PHOSPHOMANNOMUTASE"/>
    <property type="match status" value="1"/>
</dbReference>
<dbReference type="GO" id="GO:0009298">
    <property type="term" value="P:GDP-mannose biosynthetic process"/>
    <property type="evidence" value="ECO:0007669"/>
    <property type="project" value="UniProtKB-UniPathway"/>
</dbReference>
<feature type="binding site" evidence="12">
    <location>
        <position position="11"/>
    </location>
    <ligand>
        <name>Mg(2+)</name>
        <dbReference type="ChEBI" id="CHEBI:18420"/>
        <label>1</label>
    </ligand>
</feature>
<keyword evidence="8 12" id="KW-0460">Magnesium</keyword>
<evidence type="ECO:0000256" key="3">
    <source>
        <dbReference type="ARBA" id="ARBA00009736"/>
    </source>
</evidence>
<dbReference type="InterPro" id="IPR006379">
    <property type="entry name" value="HAD-SF_hydro_IIB"/>
</dbReference>
<sequence length="257" mass="29273">MHKKLIIFDLDGTLTESKSDMDAEMSRLLCALLAKKPVAVIGGGKYELFQGQLLKKLRCPGSRLRRLYLFPTTSTAFYRYGTRGWRRVYVHALTKGQRRRISRAFQKVLRELEYVPPVKLYGNVIEDRGTQVTFSALGQDIVRVLGEKGVRLKKEWKRKNTALKMKIARRVQRELPDLEVRAAGYTSIDVTQKGIDKAYGIRQIRTHLNVPVRDMLFVGDALEPGGNDYAARRTGVRCVPVSGPRATKKLIRSLLRD</sequence>
<dbReference type="InterPro" id="IPR005002">
    <property type="entry name" value="PMM"/>
</dbReference>
<dbReference type="GO" id="GO:0005829">
    <property type="term" value="C:cytosol"/>
    <property type="evidence" value="ECO:0007669"/>
    <property type="project" value="TreeGrafter"/>
</dbReference>
<dbReference type="Proteomes" id="UP000176349">
    <property type="component" value="Unassembled WGS sequence"/>
</dbReference>
<evidence type="ECO:0000256" key="8">
    <source>
        <dbReference type="ARBA" id="ARBA00022842"/>
    </source>
</evidence>
<evidence type="ECO:0000313" key="14">
    <source>
        <dbReference type="Proteomes" id="UP000176349"/>
    </source>
</evidence>
<dbReference type="Gene3D" id="3.40.50.1000">
    <property type="entry name" value="HAD superfamily/HAD-like"/>
    <property type="match status" value="1"/>
</dbReference>
<accession>A0A1G2C823</accession>
<protein>
    <recommendedName>
        <fullName evidence="5">phosphomannomutase</fullName>
        <ecNumber evidence="5">5.4.2.8</ecNumber>
    </recommendedName>
</protein>
<dbReference type="Gene3D" id="3.30.1240.20">
    <property type="match status" value="1"/>
</dbReference>
<evidence type="ECO:0000256" key="12">
    <source>
        <dbReference type="PIRSR" id="PIRSR605002-3"/>
    </source>
</evidence>
<dbReference type="GO" id="GO:0006013">
    <property type="term" value="P:mannose metabolic process"/>
    <property type="evidence" value="ECO:0007669"/>
    <property type="project" value="TreeGrafter"/>
</dbReference>
<dbReference type="NCBIfam" id="TIGR01484">
    <property type="entry name" value="HAD-SF-IIB"/>
    <property type="match status" value="1"/>
</dbReference>
<comment type="subcellular location">
    <subcellularLocation>
        <location evidence="1">Cytoplasm</location>
    </subcellularLocation>
</comment>
<keyword evidence="6" id="KW-0963">Cytoplasm</keyword>
<dbReference type="InterPro" id="IPR036412">
    <property type="entry name" value="HAD-like_sf"/>
</dbReference>
<organism evidence="13 14">
    <name type="scientific">Candidatus Liptonbacteria bacterium GWC1_60_9</name>
    <dbReference type="NCBI Taxonomy" id="1798645"/>
    <lineage>
        <taxon>Bacteria</taxon>
        <taxon>Candidatus Liptoniibacteriota</taxon>
    </lineage>
</organism>
<dbReference type="EC" id="5.4.2.8" evidence="5"/>
<keyword evidence="9" id="KW-0413">Isomerase</keyword>